<dbReference type="Gene3D" id="3.40.140.10">
    <property type="entry name" value="Cytidine Deaminase, domain 2"/>
    <property type="match status" value="1"/>
</dbReference>
<organism evidence="8 9">
    <name type="scientific">Tahibacter soli</name>
    <dbReference type="NCBI Taxonomy" id="2983605"/>
    <lineage>
        <taxon>Bacteria</taxon>
        <taxon>Pseudomonadati</taxon>
        <taxon>Pseudomonadota</taxon>
        <taxon>Gammaproteobacteria</taxon>
        <taxon>Lysobacterales</taxon>
        <taxon>Rhodanobacteraceae</taxon>
        <taxon>Tahibacter</taxon>
    </lineage>
</organism>
<dbReference type="InterPro" id="IPR001405">
    <property type="entry name" value="UPF0758"/>
</dbReference>
<dbReference type="EMBL" id="JAOVZO020000001">
    <property type="protein sequence ID" value="MDC8010991.1"/>
    <property type="molecule type" value="Genomic_DNA"/>
</dbReference>
<gene>
    <name evidence="8" type="ORF">OD750_000355</name>
</gene>
<accession>A0A9X4BG39</accession>
<dbReference type="InterPro" id="IPR025657">
    <property type="entry name" value="RadC_JAB"/>
</dbReference>
<evidence type="ECO:0000256" key="6">
    <source>
        <dbReference type="SAM" id="MobiDB-lite"/>
    </source>
</evidence>
<dbReference type="PROSITE" id="PS50249">
    <property type="entry name" value="MPN"/>
    <property type="match status" value="1"/>
</dbReference>
<feature type="domain" description="MPN" evidence="7">
    <location>
        <begin position="77"/>
        <end position="200"/>
    </location>
</feature>
<dbReference type="PROSITE" id="PS01302">
    <property type="entry name" value="UPF0758"/>
    <property type="match status" value="1"/>
</dbReference>
<protein>
    <submittedName>
        <fullName evidence="8">JAB domain-containing protein</fullName>
    </submittedName>
</protein>
<proteinExistence type="predicted"/>
<evidence type="ECO:0000259" key="7">
    <source>
        <dbReference type="PROSITE" id="PS50249"/>
    </source>
</evidence>
<evidence type="ECO:0000256" key="2">
    <source>
        <dbReference type="ARBA" id="ARBA00022723"/>
    </source>
</evidence>
<keyword evidence="4" id="KW-0862">Zinc</keyword>
<evidence type="ECO:0000313" key="8">
    <source>
        <dbReference type="EMBL" id="MDC8010991.1"/>
    </source>
</evidence>
<dbReference type="GO" id="GO:0046872">
    <property type="term" value="F:metal ion binding"/>
    <property type="evidence" value="ECO:0007669"/>
    <property type="project" value="UniProtKB-KW"/>
</dbReference>
<evidence type="ECO:0000256" key="4">
    <source>
        <dbReference type="ARBA" id="ARBA00022833"/>
    </source>
</evidence>
<dbReference type="GO" id="GO:0006508">
    <property type="term" value="P:proteolysis"/>
    <property type="evidence" value="ECO:0007669"/>
    <property type="project" value="UniProtKB-KW"/>
</dbReference>
<dbReference type="InterPro" id="IPR020891">
    <property type="entry name" value="UPF0758_CS"/>
</dbReference>
<dbReference type="RefSeq" id="WP_263544411.1">
    <property type="nucleotide sequence ID" value="NZ_JAOVZO020000001.1"/>
</dbReference>
<dbReference type="Proteomes" id="UP001139971">
    <property type="component" value="Unassembled WGS sequence"/>
</dbReference>
<keyword evidence="3" id="KW-0378">Hydrolase</keyword>
<evidence type="ECO:0000256" key="1">
    <source>
        <dbReference type="ARBA" id="ARBA00022670"/>
    </source>
</evidence>
<keyword evidence="9" id="KW-1185">Reference proteome</keyword>
<dbReference type="PANTHER" id="PTHR30471:SF3">
    <property type="entry name" value="UPF0758 PROTEIN YEES-RELATED"/>
    <property type="match status" value="1"/>
</dbReference>
<dbReference type="InterPro" id="IPR037518">
    <property type="entry name" value="MPN"/>
</dbReference>
<sequence>MVQLWKICDCITIAGMSRKRTGMMQPALRHAGEARGIARSERYISTEQQRQEQARDDRLIQRALAVIESRARDPGALLAKPSLVADWFRLRLGAYEREVFAVAWLDVRHRLIEFRELFAGTIDRTEVHLREVVKSALACNAAAAVFAHNHPSGYAEPSQLDIELTEYLQVNLGALGVAVLDHLVVTTRSAVSVYGSPLRIKALHRLSPPIPGAETSGRKPGRTARKRDE</sequence>
<name>A0A9X4BG39_9GAMM</name>
<keyword evidence="2" id="KW-0479">Metal-binding</keyword>
<evidence type="ECO:0000256" key="3">
    <source>
        <dbReference type="ARBA" id="ARBA00022801"/>
    </source>
</evidence>
<keyword evidence="1" id="KW-0645">Protease</keyword>
<evidence type="ECO:0000313" key="9">
    <source>
        <dbReference type="Proteomes" id="UP001139971"/>
    </source>
</evidence>
<evidence type="ECO:0000256" key="5">
    <source>
        <dbReference type="ARBA" id="ARBA00023049"/>
    </source>
</evidence>
<feature type="compositionally biased region" description="Basic residues" evidence="6">
    <location>
        <begin position="219"/>
        <end position="229"/>
    </location>
</feature>
<keyword evidence="5" id="KW-0482">Metalloprotease</keyword>
<dbReference type="GO" id="GO:0008237">
    <property type="term" value="F:metallopeptidase activity"/>
    <property type="evidence" value="ECO:0007669"/>
    <property type="project" value="UniProtKB-KW"/>
</dbReference>
<comment type="caution">
    <text evidence="8">The sequence shown here is derived from an EMBL/GenBank/DDBJ whole genome shotgun (WGS) entry which is preliminary data.</text>
</comment>
<dbReference type="Pfam" id="PF04002">
    <property type="entry name" value="RadC"/>
    <property type="match status" value="1"/>
</dbReference>
<dbReference type="AlphaFoldDB" id="A0A9X4BG39"/>
<dbReference type="PANTHER" id="PTHR30471">
    <property type="entry name" value="DNA REPAIR PROTEIN RADC"/>
    <property type="match status" value="1"/>
</dbReference>
<feature type="region of interest" description="Disordered" evidence="6">
    <location>
        <begin position="209"/>
        <end position="229"/>
    </location>
</feature>
<reference evidence="8" key="1">
    <citation type="submission" date="2023-02" db="EMBL/GenBank/DDBJ databases">
        <title>Tahibacter soli sp. nov. isolated from soil.</title>
        <authorList>
            <person name="Baek J.H."/>
            <person name="Lee J.K."/>
            <person name="Choi D.G."/>
            <person name="Jeon C.O."/>
        </authorList>
    </citation>
    <scope>NUCLEOTIDE SEQUENCE</scope>
    <source>
        <strain evidence="8">BL</strain>
    </source>
</reference>